<dbReference type="CDD" id="cd19941">
    <property type="entry name" value="TIL"/>
    <property type="match status" value="1"/>
</dbReference>
<feature type="chain" id="PRO_5001517326" evidence="1">
    <location>
        <begin position="25"/>
        <end position="144"/>
    </location>
</feature>
<dbReference type="SUPFAM" id="SSF57567">
    <property type="entry name" value="Serine protease inhibitors"/>
    <property type="match status" value="1"/>
</dbReference>
<feature type="signal peptide" evidence="1">
    <location>
        <begin position="1"/>
        <end position="24"/>
    </location>
</feature>
<organism evidence="3">
    <name type="scientific">Amblyomma triste</name>
    <name type="common">Neotropical tick</name>
    <dbReference type="NCBI Taxonomy" id="251400"/>
    <lineage>
        <taxon>Eukaryota</taxon>
        <taxon>Metazoa</taxon>
        <taxon>Ecdysozoa</taxon>
        <taxon>Arthropoda</taxon>
        <taxon>Chelicerata</taxon>
        <taxon>Arachnida</taxon>
        <taxon>Acari</taxon>
        <taxon>Parasitiformes</taxon>
        <taxon>Ixodida</taxon>
        <taxon>Ixodoidea</taxon>
        <taxon>Ixodidae</taxon>
        <taxon>Amblyomminae</taxon>
        <taxon>Amblyomma</taxon>
    </lineage>
</organism>
<evidence type="ECO:0000256" key="1">
    <source>
        <dbReference type="SAM" id="SignalP"/>
    </source>
</evidence>
<reference evidence="3" key="1">
    <citation type="submission" date="2014-03" db="EMBL/GenBank/DDBJ databases">
        <title>The sialotranscriptome of Amblyomma triste, Amblyomma parvum and Amblyomma cajennense ticks, uncovered by 454-based RNA-seq.</title>
        <authorList>
            <person name="Garcia G.R."/>
            <person name="Gardinassi L.G."/>
            <person name="Ribeiro J.M."/>
            <person name="Anatriello E."/>
            <person name="Ferreira B.R."/>
            <person name="Moreira H.N."/>
            <person name="Mafra C."/>
            <person name="Olegario M.M."/>
            <person name="Szabo P.J."/>
            <person name="Miranda-Santos I.K."/>
            <person name="Maruyama S.R."/>
        </authorList>
    </citation>
    <scope>NUCLEOTIDE SEQUENCE</scope>
    <source>
        <strain evidence="3">Mato Grasso do Sul</strain>
        <tissue evidence="3">Salivary glands</tissue>
    </source>
</reference>
<dbReference type="InterPro" id="IPR002919">
    <property type="entry name" value="TIL_dom"/>
</dbReference>
<dbReference type="EMBL" id="GBBM01004859">
    <property type="protein sequence ID" value="JAC30559.1"/>
    <property type="molecule type" value="mRNA"/>
</dbReference>
<evidence type="ECO:0000259" key="2">
    <source>
        <dbReference type="Pfam" id="PF01826"/>
    </source>
</evidence>
<dbReference type="Gene3D" id="2.10.25.10">
    <property type="entry name" value="Laminin"/>
    <property type="match status" value="1"/>
</dbReference>
<evidence type="ECO:0000313" key="3">
    <source>
        <dbReference type="EMBL" id="JAC30559.1"/>
    </source>
</evidence>
<dbReference type="Pfam" id="PF01826">
    <property type="entry name" value="TIL"/>
    <property type="match status" value="1"/>
</dbReference>
<accession>A0A023G9P6</accession>
<proteinExistence type="evidence at transcript level"/>
<dbReference type="InterPro" id="IPR036084">
    <property type="entry name" value="Ser_inhib-like_sf"/>
</dbReference>
<keyword evidence="1" id="KW-0732">Signal</keyword>
<protein>
    <submittedName>
        <fullName evidence="3">Putative tick til 10</fullName>
    </submittedName>
</protein>
<name>A0A023G9P6_AMBTT</name>
<sequence length="144" mass="16043">MVSMAPLSLLFLVAICACFMQASAEPPSSQASGPRLRPGGGALRPIPGARRCRKPNEVWKRCVSSSCSEAKCWRPIVGPACTLDCVTGCFCGNGFYRNRRGNCVRWNKCRRRASPQFPVYPPYPGGQMPQYPLWDQQVIPYRPF</sequence>
<feature type="domain" description="TIL" evidence="2">
    <location>
        <begin position="54"/>
        <end position="109"/>
    </location>
</feature>
<dbReference type="AlphaFoldDB" id="A0A023G9P6"/>